<dbReference type="STRING" id="1137799.GZ78_20880"/>
<evidence type="ECO:0000256" key="3">
    <source>
        <dbReference type="ARBA" id="ARBA00023054"/>
    </source>
</evidence>
<keyword evidence="9" id="KW-1185">Reference proteome</keyword>
<reference evidence="8 9" key="1">
    <citation type="submission" date="2014-06" db="EMBL/GenBank/DDBJ databases">
        <title>Whole Genome Sequences of Three Symbiotic Endozoicomonas Bacteria.</title>
        <authorList>
            <person name="Neave M.J."/>
            <person name="Apprill A."/>
            <person name="Voolstra C.R."/>
        </authorList>
    </citation>
    <scope>NUCLEOTIDE SEQUENCE [LARGE SCALE GENOMIC DNA]</scope>
    <source>
        <strain evidence="8 9">DSM 25634</strain>
    </source>
</reference>
<dbReference type="GO" id="GO:0005576">
    <property type="term" value="C:extracellular region"/>
    <property type="evidence" value="ECO:0007669"/>
    <property type="project" value="UniProtKB-SubCell"/>
</dbReference>
<dbReference type="RefSeq" id="WP_034839770.1">
    <property type="nucleotide sequence ID" value="NZ_JOKH01000005.1"/>
</dbReference>
<comment type="subunit">
    <text evidence="2 5">Homopentamer.</text>
</comment>
<accession>A0A081ND16</accession>
<dbReference type="PANTHER" id="PTHR30288">
    <property type="entry name" value="FLAGELLAR CAP/ASSEMBLY PROTEIN FLID"/>
    <property type="match status" value="1"/>
</dbReference>
<dbReference type="eggNOG" id="COG1345">
    <property type="taxonomic scope" value="Bacteria"/>
</dbReference>
<dbReference type="InterPro" id="IPR010810">
    <property type="entry name" value="Flagellin_hook_IN_motif"/>
</dbReference>
<dbReference type="GO" id="GO:0009421">
    <property type="term" value="C:bacterial-type flagellum filament cap"/>
    <property type="evidence" value="ECO:0007669"/>
    <property type="project" value="InterPro"/>
</dbReference>
<dbReference type="GO" id="GO:0007155">
    <property type="term" value="P:cell adhesion"/>
    <property type="evidence" value="ECO:0007669"/>
    <property type="project" value="InterPro"/>
</dbReference>
<dbReference type="GO" id="GO:0071973">
    <property type="term" value="P:bacterial-type flagellum-dependent cell motility"/>
    <property type="evidence" value="ECO:0007669"/>
    <property type="project" value="TreeGrafter"/>
</dbReference>
<dbReference type="EMBL" id="JOKH01000005">
    <property type="protein sequence ID" value="KEQ16339.1"/>
    <property type="molecule type" value="Genomic_DNA"/>
</dbReference>
<feature type="domain" description="Flagellar hook-associated protein 2 C-terminal" evidence="7">
    <location>
        <begin position="212"/>
        <end position="434"/>
    </location>
</feature>
<dbReference type="Pfam" id="PF07196">
    <property type="entry name" value="Flagellin_IN"/>
    <property type="match status" value="1"/>
</dbReference>
<dbReference type="Proteomes" id="UP000028073">
    <property type="component" value="Unassembled WGS sequence"/>
</dbReference>
<dbReference type="InterPro" id="IPR010809">
    <property type="entry name" value="FliD_C"/>
</dbReference>
<evidence type="ECO:0000256" key="5">
    <source>
        <dbReference type="RuleBase" id="RU362066"/>
    </source>
</evidence>
<dbReference type="OrthoDB" id="5980200at2"/>
<dbReference type="Pfam" id="PF02465">
    <property type="entry name" value="FliD_N"/>
    <property type="match status" value="1"/>
</dbReference>
<comment type="similarity">
    <text evidence="1 5">Belongs to the FliD family.</text>
</comment>
<evidence type="ECO:0000259" key="7">
    <source>
        <dbReference type="Pfam" id="PF07195"/>
    </source>
</evidence>
<evidence type="ECO:0000259" key="6">
    <source>
        <dbReference type="Pfam" id="PF02465"/>
    </source>
</evidence>
<dbReference type="InterPro" id="IPR003481">
    <property type="entry name" value="FliD_N"/>
</dbReference>
<evidence type="ECO:0000256" key="2">
    <source>
        <dbReference type="ARBA" id="ARBA00011255"/>
    </source>
</evidence>
<keyword evidence="5" id="KW-0964">Secreted</keyword>
<dbReference type="AlphaFoldDB" id="A0A081ND16"/>
<name>A0A081ND16_9GAMM</name>
<comment type="caution">
    <text evidence="8">The sequence shown here is derived from an EMBL/GenBank/DDBJ whole genome shotgun (WGS) entry which is preliminary data.</text>
</comment>
<keyword evidence="3" id="KW-0175">Coiled coil</keyword>
<dbReference type="Pfam" id="PF07195">
    <property type="entry name" value="FliD_C"/>
    <property type="match status" value="1"/>
</dbReference>
<dbReference type="InterPro" id="IPR040026">
    <property type="entry name" value="FliD"/>
</dbReference>
<protein>
    <recommendedName>
        <fullName evidence="5">Flagellar hook-associated protein 2</fullName>
        <shortName evidence="5">HAP2</shortName>
    </recommendedName>
    <alternativeName>
        <fullName evidence="5">Flagellar cap protein</fullName>
    </alternativeName>
</protein>
<evidence type="ECO:0000313" key="9">
    <source>
        <dbReference type="Proteomes" id="UP000028073"/>
    </source>
</evidence>
<gene>
    <name evidence="8" type="ORF">GZ78_20880</name>
</gene>
<comment type="subcellular location">
    <subcellularLocation>
        <location evidence="5">Secreted</location>
    </subcellularLocation>
    <subcellularLocation>
        <location evidence="5">Bacterial flagellum</location>
    </subcellularLocation>
</comment>
<evidence type="ECO:0000256" key="1">
    <source>
        <dbReference type="ARBA" id="ARBA00009764"/>
    </source>
</evidence>
<comment type="function">
    <text evidence="5">Required for morphogenesis and for the elongation of the flagellar filament by facilitating polymerization of the flagellin monomers at the tip of growing filament. Forms a capping structure, which prevents flagellin subunits (transported through the central channel of the flagellum) from leaking out without polymerization at the distal end.</text>
</comment>
<dbReference type="PANTHER" id="PTHR30288:SF0">
    <property type="entry name" value="FLAGELLAR HOOK-ASSOCIATED PROTEIN 2"/>
    <property type="match status" value="1"/>
</dbReference>
<sequence>MFSVSGFNSGLDVNAMVTTLVQAERAPKESQITRSRNAYSVELTALGSIQSAIDTFQKAVAKLNNADSFQARTTTLSDADAMSVTAGSASVKGTYKLQVNSLASNHSLATGTFQDTDTFGTGSLTVNLGGDSFNITLDNSNNTLAGIKDAINSASDNPGVQATMINDGSGKRLLLTSNKSGAANSVSVDGSALTVGGSDKSLTTGISELSPARNAEIVLGEGAGQITISSSENRFENLIDGVTIDVKQVTSDPVTLEIAEKPSAAEDAIKEFVDAYNALINKINELSLYQPGQDAAALVGDATIRSMQSQVRRIISDNPGAGNVKMLADLGIKTQSDGTLSIASSQLTEAVNSHFGELAAFFTGDSGMAGKLNNLLDAYDKSDGIFKDRMDTLNQNLKKLDEDRLALDVRMETFESYLRDRFLAMETLVGQLNATSQYLTNNLAGLNNGSN</sequence>
<keyword evidence="4 5" id="KW-0975">Bacterial flagellum</keyword>
<dbReference type="GO" id="GO:0009424">
    <property type="term" value="C:bacterial-type flagellum hook"/>
    <property type="evidence" value="ECO:0007669"/>
    <property type="project" value="UniProtKB-UniRule"/>
</dbReference>
<feature type="domain" description="Flagellar hook-associated protein 2 N-terminal" evidence="6">
    <location>
        <begin position="9"/>
        <end position="106"/>
    </location>
</feature>
<organism evidence="8 9">
    <name type="scientific">Endozoicomonas numazuensis</name>
    <dbReference type="NCBI Taxonomy" id="1137799"/>
    <lineage>
        <taxon>Bacteria</taxon>
        <taxon>Pseudomonadati</taxon>
        <taxon>Pseudomonadota</taxon>
        <taxon>Gammaproteobacteria</taxon>
        <taxon>Oceanospirillales</taxon>
        <taxon>Endozoicomonadaceae</taxon>
        <taxon>Endozoicomonas</taxon>
    </lineage>
</organism>
<proteinExistence type="inferred from homology"/>
<evidence type="ECO:0000256" key="4">
    <source>
        <dbReference type="ARBA" id="ARBA00023143"/>
    </source>
</evidence>
<evidence type="ECO:0000313" key="8">
    <source>
        <dbReference type="EMBL" id="KEQ16339.1"/>
    </source>
</evidence>